<comment type="caution">
    <text evidence="2">The sequence shown here is derived from an EMBL/GenBank/DDBJ whole genome shotgun (WGS) entry which is preliminary data.</text>
</comment>
<proteinExistence type="predicted"/>
<evidence type="ECO:0000313" key="3">
    <source>
        <dbReference type="Proteomes" id="UP001156140"/>
    </source>
</evidence>
<dbReference type="EMBL" id="JALAZD010000001">
    <property type="protein sequence ID" value="MCI0127620.1"/>
    <property type="molecule type" value="Genomic_DNA"/>
</dbReference>
<gene>
    <name evidence="2" type="ORF">ML536_12375</name>
</gene>
<dbReference type="RefSeq" id="WP_281736052.1">
    <property type="nucleotide sequence ID" value="NZ_JAKETQ010000001.1"/>
</dbReference>
<evidence type="ECO:0000313" key="2">
    <source>
        <dbReference type="EMBL" id="MCI0127620.1"/>
    </source>
</evidence>
<protein>
    <recommendedName>
        <fullName evidence="1">DUF3885 domain-containing protein</fullName>
    </recommendedName>
</protein>
<evidence type="ECO:0000259" key="1">
    <source>
        <dbReference type="Pfam" id="PF13021"/>
    </source>
</evidence>
<organism evidence="2 3">
    <name type="scientific">Paradevosia shaoguanensis</name>
    <dbReference type="NCBI Taxonomy" id="1335043"/>
    <lineage>
        <taxon>Bacteria</taxon>
        <taxon>Pseudomonadati</taxon>
        <taxon>Pseudomonadota</taxon>
        <taxon>Alphaproteobacteria</taxon>
        <taxon>Hyphomicrobiales</taxon>
        <taxon>Devosiaceae</taxon>
        <taxon>Paradevosia</taxon>
    </lineage>
</organism>
<sequence>MDTVLMRYRTLAAEVLLEGEECWMLCGTTTSPNARGRYHPSLDYSTLSPLGQFSHDGDEWWLFGKAAPWAFQETIALMEQRAEGFEGTLLVASQKTGEVFAPYDGGCDLIVNSPGRAALLWDQYRAWRSSEPSGL</sequence>
<keyword evidence="3" id="KW-1185">Reference proteome</keyword>
<feature type="domain" description="DUF3885" evidence="1">
    <location>
        <begin position="2"/>
        <end position="130"/>
    </location>
</feature>
<reference evidence="2" key="1">
    <citation type="submission" date="2022-03" db="EMBL/GenBank/DDBJ databases">
        <title>The complete genome sequence of a Methyloterrigena soli.</title>
        <authorList>
            <person name="Zi Z."/>
        </authorList>
    </citation>
    <scope>NUCLEOTIDE SEQUENCE</scope>
    <source>
        <strain evidence="2">M48</strain>
    </source>
</reference>
<dbReference type="AlphaFoldDB" id="A0AA41QMJ3"/>
<name>A0AA41QMJ3_9HYPH</name>
<dbReference type="Pfam" id="PF13021">
    <property type="entry name" value="DUF3885"/>
    <property type="match status" value="1"/>
</dbReference>
<dbReference type="InterPro" id="IPR024976">
    <property type="entry name" value="DUF3885"/>
</dbReference>
<accession>A0AA41QMJ3</accession>
<dbReference type="Proteomes" id="UP001156140">
    <property type="component" value="Unassembled WGS sequence"/>
</dbReference>